<reference evidence="6" key="1">
    <citation type="submission" date="2020-06" db="EMBL/GenBank/DDBJ databases">
        <title>Insight into the genomes of haloalkaliphilic bacilli from Kenyan soda lakes.</title>
        <authorList>
            <person name="Mwirichia R."/>
            <person name="Villamizar G.C."/>
            <person name="Poehlein A."/>
            <person name="Mugweru J."/>
            <person name="Kipnyargis A."/>
            <person name="Kiplimo D."/>
            <person name="Orwa P."/>
            <person name="Daniel R."/>
        </authorList>
    </citation>
    <scope>NUCLEOTIDE SEQUENCE</scope>
    <source>
        <strain evidence="6">B1096_S55</strain>
    </source>
</reference>
<evidence type="ECO:0000256" key="4">
    <source>
        <dbReference type="PROSITE-ProRule" id="PRU01091"/>
    </source>
</evidence>
<dbReference type="CDD" id="cd00383">
    <property type="entry name" value="trans_reg_C"/>
    <property type="match status" value="1"/>
</dbReference>
<sequence length="381" mass="44653">MTFIFQPNDLTVTHGNDTISFLRKEYALLHYLYIHDGKSFSRNALLDAVWPLESPSDRTVDDHIYRLRKKLKPWEQYVKIETIKGYGYQLVLHEHEENSPLAHDDEFKQIASQLYSKYHLYGQGEALEALVLNKAFGISLDEWLRFHKAFIKGDFLAILYDQELPFSEKALYIFHVAFIFCDDMQCQRLFRTFEQGLQNQLFSPHSIDEAQTLAAPHFAIWVGDLAKAEHYLTEADNTVSSVSHGFYPYLQLMHMFLSIAQKQPTKFEILMKKMAVFFAERPYQRELGLYYVIQGLFFITQEQVVTGRAAIHKGLQITKKTRFTSHLFLALRTALFFLEHYVEDKQTERELTRLWEELTDDMDLPLIAAHSEQVILDHIKP</sequence>
<evidence type="ECO:0000259" key="5">
    <source>
        <dbReference type="PROSITE" id="PS51755"/>
    </source>
</evidence>
<dbReference type="SUPFAM" id="SSF46894">
    <property type="entry name" value="C-terminal effector domain of the bipartite response regulators"/>
    <property type="match status" value="1"/>
</dbReference>
<dbReference type="Gene3D" id="1.10.10.10">
    <property type="entry name" value="Winged helix-like DNA-binding domain superfamily/Winged helix DNA-binding domain"/>
    <property type="match status" value="1"/>
</dbReference>
<comment type="caution">
    <text evidence="6">The sequence shown here is derived from an EMBL/GenBank/DDBJ whole genome shotgun (WGS) entry which is preliminary data.</text>
</comment>
<protein>
    <submittedName>
        <fullName evidence="6">Winged helix-turn-helix transcriptional regulator</fullName>
    </submittedName>
</protein>
<evidence type="ECO:0000256" key="3">
    <source>
        <dbReference type="ARBA" id="ARBA00023163"/>
    </source>
</evidence>
<feature type="domain" description="OmpR/PhoB-type" evidence="5">
    <location>
        <begin position="1"/>
        <end position="92"/>
    </location>
</feature>
<dbReference type="InterPro" id="IPR001867">
    <property type="entry name" value="OmpR/PhoB-type_DNA-bd"/>
</dbReference>
<dbReference type="GO" id="GO:0003677">
    <property type="term" value="F:DNA binding"/>
    <property type="evidence" value="ECO:0007669"/>
    <property type="project" value="UniProtKB-UniRule"/>
</dbReference>
<dbReference type="InterPro" id="IPR016032">
    <property type="entry name" value="Sig_transdc_resp-reg_C-effctor"/>
</dbReference>
<evidence type="ECO:0000313" key="7">
    <source>
        <dbReference type="Proteomes" id="UP001057753"/>
    </source>
</evidence>
<keyword evidence="3" id="KW-0804">Transcription</keyword>
<dbReference type="AlphaFoldDB" id="A0A9Q4B5Z4"/>
<dbReference type="RefSeq" id="WP_257823135.1">
    <property type="nucleotide sequence ID" value="NZ_JABXYM010000002.1"/>
</dbReference>
<evidence type="ECO:0000313" key="6">
    <source>
        <dbReference type="EMBL" id="MCR6098750.1"/>
    </source>
</evidence>
<dbReference type="EMBL" id="JABXYM010000002">
    <property type="protein sequence ID" value="MCR6098750.1"/>
    <property type="molecule type" value="Genomic_DNA"/>
</dbReference>
<dbReference type="PROSITE" id="PS51755">
    <property type="entry name" value="OMPR_PHOB"/>
    <property type="match status" value="1"/>
</dbReference>
<evidence type="ECO:0000256" key="1">
    <source>
        <dbReference type="ARBA" id="ARBA00023015"/>
    </source>
</evidence>
<keyword evidence="2 4" id="KW-0238">DNA-binding</keyword>
<feature type="DNA-binding region" description="OmpR/PhoB-type" evidence="4">
    <location>
        <begin position="1"/>
        <end position="92"/>
    </location>
</feature>
<dbReference type="GO" id="GO:0000160">
    <property type="term" value="P:phosphorelay signal transduction system"/>
    <property type="evidence" value="ECO:0007669"/>
    <property type="project" value="InterPro"/>
</dbReference>
<dbReference type="InterPro" id="IPR036388">
    <property type="entry name" value="WH-like_DNA-bd_sf"/>
</dbReference>
<gene>
    <name evidence="6" type="ORF">HXA33_19760</name>
</gene>
<dbReference type="GO" id="GO:0006355">
    <property type="term" value="P:regulation of DNA-templated transcription"/>
    <property type="evidence" value="ECO:0007669"/>
    <property type="project" value="InterPro"/>
</dbReference>
<keyword evidence="1" id="KW-0805">Transcription regulation</keyword>
<proteinExistence type="predicted"/>
<evidence type="ECO:0000256" key="2">
    <source>
        <dbReference type="ARBA" id="ARBA00023125"/>
    </source>
</evidence>
<dbReference type="Proteomes" id="UP001057753">
    <property type="component" value="Unassembled WGS sequence"/>
</dbReference>
<accession>A0A9Q4B5Z4</accession>
<dbReference type="Pfam" id="PF00486">
    <property type="entry name" value="Trans_reg_C"/>
    <property type="match status" value="1"/>
</dbReference>
<organism evidence="6 7">
    <name type="scientific">Salipaludibacillus agaradhaerens</name>
    <name type="common">Bacillus agaradhaerens</name>
    <dbReference type="NCBI Taxonomy" id="76935"/>
    <lineage>
        <taxon>Bacteria</taxon>
        <taxon>Bacillati</taxon>
        <taxon>Bacillota</taxon>
        <taxon>Bacilli</taxon>
        <taxon>Bacillales</taxon>
        <taxon>Bacillaceae</taxon>
    </lineage>
</organism>
<dbReference type="SMART" id="SM00862">
    <property type="entry name" value="Trans_reg_C"/>
    <property type="match status" value="1"/>
</dbReference>
<name>A0A9Q4B5Z4_SALAG</name>
<keyword evidence="7" id="KW-1185">Reference proteome</keyword>